<feature type="compositionally biased region" description="Gly residues" evidence="1">
    <location>
        <begin position="66"/>
        <end position="77"/>
    </location>
</feature>
<accession>A0AA39WUN7</accession>
<sequence length="104" mass="10899">MYRAGDGAAAAAETAQQQQAARPISRAAREQQQQPPKTLRRQSSIAQRIAEYIRPGSVVGSPAGYESGGGGHHGNGNGYARPASRARVRRSASLAQPSVGTLME</sequence>
<feature type="region of interest" description="Disordered" evidence="1">
    <location>
        <begin position="1"/>
        <end position="104"/>
    </location>
</feature>
<dbReference type="EMBL" id="JAULSR010000004">
    <property type="protein sequence ID" value="KAK0621902.1"/>
    <property type="molecule type" value="Genomic_DNA"/>
</dbReference>
<evidence type="ECO:0000256" key="1">
    <source>
        <dbReference type="SAM" id="MobiDB-lite"/>
    </source>
</evidence>
<dbReference type="AlphaFoldDB" id="A0AA39WUN7"/>
<protein>
    <submittedName>
        <fullName evidence="2">Uncharacterized protein</fullName>
    </submittedName>
</protein>
<reference evidence="2" key="1">
    <citation type="submission" date="2023-06" db="EMBL/GenBank/DDBJ databases">
        <title>Genome-scale phylogeny and comparative genomics of the fungal order Sordariales.</title>
        <authorList>
            <consortium name="Lawrence Berkeley National Laboratory"/>
            <person name="Hensen N."/>
            <person name="Bonometti L."/>
            <person name="Westerberg I."/>
            <person name="Brannstrom I.O."/>
            <person name="Guillou S."/>
            <person name="Cros-Aarteil S."/>
            <person name="Calhoun S."/>
            <person name="Haridas S."/>
            <person name="Kuo A."/>
            <person name="Mondo S."/>
            <person name="Pangilinan J."/>
            <person name="Riley R."/>
            <person name="LaButti K."/>
            <person name="Andreopoulos B."/>
            <person name="Lipzen A."/>
            <person name="Chen C."/>
            <person name="Yanf M."/>
            <person name="Daum C."/>
            <person name="Ng V."/>
            <person name="Clum A."/>
            <person name="Steindorff A."/>
            <person name="Ohm R."/>
            <person name="Martin F."/>
            <person name="Silar P."/>
            <person name="Natvig D."/>
            <person name="Lalanne C."/>
            <person name="Gautier V."/>
            <person name="Ament-velasquez S.L."/>
            <person name="Kruys A."/>
            <person name="Hutchinson M.I."/>
            <person name="Powell A.J."/>
            <person name="Barry K."/>
            <person name="Miller A.N."/>
            <person name="Grigoriev I.V."/>
            <person name="Debuchy R."/>
            <person name="Gladieux P."/>
            <person name="Thoren M.H."/>
            <person name="Johannesson H."/>
        </authorList>
    </citation>
    <scope>NUCLEOTIDE SEQUENCE</scope>
    <source>
        <strain evidence="2">SMH3391-2</strain>
    </source>
</reference>
<evidence type="ECO:0000313" key="2">
    <source>
        <dbReference type="EMBL" id="KAK0621902.1"/>
    </source>
</evidence>
<dbReference type="Proteomes" id="UP001174934">
    <property type="component" value="Unassembled WGS sequence"/>
</dbReference>
<gene>
    <name evidence="2" type="ORF">B0T17DRAFT_535339</name>
</gene>
<comment type="caution">
    <text evidence="2">The sequence shown here is derived from an EMBL/GenBank/DDBJ whole genome shotgun (WGS) entry which is preliminary data.</text>
</comment>
<evidence type="ECO:0000313" key="3">
    <source>
        <dbReference type="Proteomes" id="UP001174934"/>
    </source>
</evidence>
<name>A0AA39WUN7_9PEZI</name>
<feature type="compositionally biased region" description="Polar residues" evidence="1">
    <location>
        <begin position="30"/>
        <end position="46"/>
    </location>
</feature>
<feature type="compositionally biased region" description="Low complexity" evidence="1">
    <location>
        <begin position="8"/>
        <end position="21"/>
    </location>
</feature>
<proteinExistence type="predicted"/>
<organism evidence="2 3">
    <name type="scientific">Bombardia bombarda</name>
    <dbReference type="NCBI Taxonomy" id="252184"/>
    <lineage>
        <taxon>Eukaryota</taxon>
        <taxon>Fungi</taxon>
        <taxon>Dikarya</taxon>
        <taxon>Ascomycota</taxon>
        <taxon>Pezizomycotina</taxon>
        <taxon>Sordariomycetes</taxon>
        <taxon>Sordariomycetidae</taxon>
        <taxon>Sordariales</taxon>
        <taxon>Lasiosphaeriaceae</taxon>
        <taxon>Bombardia</taxon>
    </lineage>
</organism>
<keyword evidence="3" id="KW-1185">Reference proteome</keyword>